<evidence type="ECO:0000313" key="3">
    <source>
        <dbReference type="Proteomes" id="UP001162001"/>
    </source>
</evidence>
<evidence type="ECO:0000259" key="1">
    <source>
        <dbReference type="Pfam" id="PF14216"/>
    </source>
</evidence>
<protein>
    <submittedName>
        <fullName evidence="2">DUF4326 protein</fullName>
    </submittedName>
</protein>
<accession>A0A7D3V7V1</accession>
<keyword evidence="3" id="KW-1185">Reference proteome</keyword>
<organism evidence="2 3">
    <name type="scientific">Fadolivirus FV1/VV64</name>
    <dbReference type="NCBI Taxonomy" id="3070911"/>
    <lineage>
        <taxon>Viruses</taxon>
        <taxon>Varidnaviria</taxon>
        <taxon>Bamfordvirae</taxon>
        <taxon>Nucleocytoviricota</taxon>
        <taxon>Megaviricetes</taxon>
        <taxon>Imitervirales</taxon>
        <taxon>Mimiviridae</taxon>
        <taxon>Klosneuvirinae</taxon>
        <taxon>Fadolivirus</taxon>
        <taxon>Fadolivirus algeromassiliense</taxon>
    </lineage>
</organism>
<dbReference type="InterPro" id="IPR025475">
    <property type="entry name" value="DUF4326"/>
</dbReference>
<feature type="domain" description="DUF4326" evidence="1">
    <location>
        <begin position="21"/>
        <end position="108"/>
    </location>
</feature>
<name>A0A7D3V7V1_9VIRU</name>
<proteinExistence type="predicted"/>
<gene>
    <name evidence="2" type="ORF">Fadolivirus_1_958</name>
</gene>
<dbReference type="EMBL" id="MT418680">
    <property type="protein sequence ID" value="QKF94416.1"/>
    <property type="molecule type" value="Genomic_DNA"/>
</dbReference>
<dbReference type="Pfam" id="PF14216">
    <property type="entry name" value="DUF4326"/>
    <property type="match status" value="1"/>
</dbReference>
<dbReference type="Proteomes" id="UP001162001">
    <property type="component" value="Segment"/>
</dbReference>
<sequence>MTSVISVRKANLVKLGYQDLEDWLKNPNHVYIGRDMSVYVKAAKGSKWCNPFNVKKYGLNKCLELYTEYIKSNKELLSQLNELDGKVLGCWCREDNSPDIVCHGDVLVQLIKLKKTGKLKI</sequence>
<reference evidence="2 3" key="1">
    <citation type="submission" date="2020-04" db="EMBL/GenBank/DDBJ databases">
        <title>Advantages and limits of metagenomic assembly and binning of a giant virus.</title>
        <authorList>
            <person name="Schulz F."/>
            <person name="Andreani J."/>
            <person name="Francis R."/>
            <person name="Boudjemaa H."/>
            <person name="Bou Khalil J.Y."/>
            <person name="Lee J."/>
            <person name="La Scola B."/>
            <person name="Woyke T."/>
        </authorList>
    </citation>
    <scope>NUCLEOTIDE SEQUENCE [LARGE SCALE GENOMIC DNA]</scope>
    <source>
        <strain evidence="2 3">FV1/VV64</strain>
    </source>
</reference>
<evidence type="ECO:0000313" key="2">
    <source>
        <dbReference type="EMBL" id="QKF94416.1"/>
    </source>
</evidence>